<evidence type="ECO:0000313" key="1">
    <source>
        <dbReference type="Proteomes" id="UP000492821"/>
    </source>
</evidence>
<name>A0A7E4V995_PANRE</name>
<accession>A0A7E4V995</accession>
<protein>
    <submittedName>
        <fullName evidence="2">Uncharacterized protein</fullName>
    </submittedName>
</protein>
<keyword evidence="1" id="KW-1185">Reference proteome</keyword>
<proteinExistence type="predicted"/>
<dbReference type="WBParaSite" id="Pan_g18158.t1">
    <property type="protein sequence ID" value="Pan_g18158.t1"/>
    <property type="gene ID" value="Pan_g18158"/>
</dbReference>
<dbReference type="AlphaFoldDB" id="A0A7E4V995"/>
<organism evidence="1 2">
    <name type="scientific">Panagrellus redivivus</name>
    <name type="common">Microworm</name>
    <dbReference type="NCBI Taxonomy" id="6233"/>
    <lineage>
        <taxon>Eukaryota</taxon>
        <taxon>Metazoa</taxon>
        <taxon>Ecdysozoa</taxon>
        <taxon>Nematoda</taxon>
        <taxon>Chromadorea</taxon>
        <taxon>Rhabditida</taxon>
        <taxon>Tylenchina</taxon>
        <taxon>Panagrolaimomorpha</taxon>
        <taxon>Panagrolaimoidea</taxon>
        <taxon>Panagrolaimidae</taxon>
        <taxon>Panagrellus</taxon>
    </lineage>
</organism>
<evidence type="ECO:0000313" key="2">
    <source>
        <dbReference type="WBParaSite" id="Pan_g18158.t1"/>
    </source>
</evidence>
<reference evidence="1" key="1">
    <citation type="journal article" date="2013" name="Genetics">
        <title>The draft genome and transcriptome of Panagrellus redivivus are shaped by the harsh demands of a free-living lifestyle.</title>
        <authorList>
            <person name="Srinivasan J."/>
            <person name="Dillman A.R."/>
            <person name="Macchietto M.G."/>
            <person name="Heikkinen L."/>
            <person name="Lakso M."/>
            <person name="Fracchia K.M."/>
            <person name="Antoshechkin I."/>
            <person name="Mortazavi A."/>
            <person name="Wong G."/>
            <person name="Sternberg P.W."/>
        </authorList>
    </citation>
    <scope>NUCLEOTIDE SEQUENCE [LARGE SCALE GENOMIC DNA]</scope>
    <source>
        <strain evidence="1">MT8872</strain>
    </source>
</reference>
<reference evidence="2" key="2">
    <citation type="submission" date="2020-10" db="UniProtKB">
        <authorList>
            <consortium name="WormBaseParasite"/>
        </authorList>
    </citation>
    <scope>IDENTIFICATION</scope>
</reference>
<dbReference type="Proteomes" id="UP000492821">
    <property type="component" value="Unassembled WGS sequence"/>
</dbReference>
<sequence length="72" mass="8209">MCNKSEPAKPRSSSMVHIQRLPCRQLTKWDHAATLCMHQDPNNDIPNNRCKASSESKESRILGMRLGFENRG</sequence>